<dbReference type="AlphaFoldDB" id="A0A7G9R512"/>
<gene>
    <name evidence="2" type="ORF">H9L10_07045</name>
</gene>
<dbReference type="Proteomes" id="UP000515976">
    <property type="component" value="Chromosome"/>
</dbReference>
<sequence>MTSKDHQRAPVDEEAKAKFRAALEAKGPHAGTDAPRHGAHGKVEGAHGPETSGRAQMFRRKSG</sequence>
<proteinExistence type="predicted"/>
<dbReference type="Pfam" id="PF17227">
    <property type="entry name" value="DUF5302"/>
    <property type="match status" value="1"/>
</dbReference>
<accession>A0A7G9R512</accession>
<evidence type="ECO:0000256" key="1">
    <source>
        <dbReference type="SAM" id="MobiDB-lite"/>
    </source>
</evidence>
<name>A0A7G9R512_9MICO</name>
<evidence type="ECO:0000313" key="2">
    <source>
        <dbReference type="EMBL" id="QNN50687.1"/>
    </source>
</evidence>
<dbReference type="EMBL" id="CP060712">
    <property type="protein sequence ID" value="QNN50687.1"/>
    <property type="molecule type" value="Genomic_DNA"/>
</dbReference>
<organism evidence="2 3">
    <name type="scientific">Phycicoccus endophyticus</name>
    <dbReference type="NCBI Taxonomy" id="1690220"/>
    <lineage>
        <taxon>Bacteria</taxon>
        <taxon>Bacillati</taxon>
        <taxon>Actinomycetota</taxon>
        <taxon>Actinomycetes</taxon>
        <taxon>Micrococcales</taxon>
        <taxon>Intrasporangiaceae</taxon>
        <taxon>Phycicoccus</taxon>
    </lineage>
</organism>
<evidence type="ECO:0000313" key="3">
    <source>
        <dbReference type="Proteomes" id="UP000515976"/>
    </source>
</evidence>
<dbReference type="KEGG" id="pei:H9L10_07045"/>
<feature type="region of interest" description="Disordered" evidence="1">
    <location>
        <begin position="23"/>
        <end position="63"/>
    </location>
</feature>
<dbReference type="RefSeq" id="WP_166105182.1">
    <property type="nucleotide sequence ID" value="NZ_BMMY01000001.1"/>
</dbReference>
<reference evidence="2 3" key="1">
    <citation type="submission" date="2020-08" db="EMBL/GenBank/DDBJ databases">
        <title>Genome sequence of Phycicoccus endophyticus JCM 31784T.</title>
        <authorList>
            <person name="Hyun D.-W."/>
            <person name="Bae J.-W."/>
        </authorList>
    </citation>
    <scope>NUCLEOTIDE SEQUENCE [LARGE SCALE GENOMIC DNA]</scope>
    <source>
        <strain evidence="2 3">JCM 31784</strain>
    </source>
</reference>
<keyword evidence="3" id="KW-1185">Reference proteome</keyword>
<protein>
    <submittedName>
        <fullName evidence="2">DUF5302 domain-containing protein</fullName>
    </submittedName>
</protein>
<dbReference type="InterPro" id="IPR035172">
    <property type="entry name" value="DUF5302"/>
</dbReference>